<keyword evidence="1" id="KW-0328">Glycosyltransferase</keyword>
<name>A0AAD8YWE3_9TELE</name>
<dbReference type="AlphaFoldDB" id="A0AAD8YWE3"/>
<dbReference type="InterPro" id="IPR052622">
    <property type="entry name" value="Glycosyltransferase_G1"/>
</dbReference>
<keyword evidence="1" id="KW-0808">Transferase</keyword>
<sequence length="498" mass="54797">TEISASEGRDGSRAQQVRDAIAVLGVSESPNWKLHHCGKDQVEDHIERAGHVCLLRDTRDVRCASDVAHLQRETALDGALAIHLYKAGRLLLDAGVPFGVVFGGTDINEDAKDEGKRAVMKEVLNRARFAVSFTKELKEKAEAILECGSGQICVQAQGIETRPSLDFSWMEFLRSADLCTVLNCPVETMRSCCQPFILQSQQDSGTSVVKHNAVDTWSLRRFQHHGGLNTGRQSEDPQPREEAIVNSQPQTTDFSEISLGGISVCLSSGLGCSRFLLKSRRVTGSSRRLVSTEPRTAVRAVPWERSWSFSFPGVCVDGVEDLKVFLLVCGLRRVKDPLYLLNAFSEWHTQNPLAILIIIGPKMDLEFSTEVQKCVERSAGVFLAAERSQEELHAAMQRSLAVVNSSQSEGMSAAVLEAMDLGVPVLARNIPGNAAIVRHGITGLLFSCPEEFVCLSKQLLHDKELRASLGRNGTRYVTQHHSAALERTTYQRLVATLH</sequence>
<feature type="domain" description="Glycosyl transferase family 1" evidence="3">
    <location>
        <begin position="320"/>
        <end position="474"/>
    </location>
</feature>
<evidence type="ECO:0000256" key="1">
    <source>
        <dbReference type="ARBA" id="ARBA00022676"/>
    </source>
</evidence>
<comment type="caution">
    <text evidence="4">The sequence shown here is derived from an EMBL/GenBank/DDBJ whole genome shotgun (WGS) entry which is preliminary data.</text>
</comment>
<dbReference type="Gene3D" id="3.40.50.2000">
    <property type="entry name" value="Glycogen Phosphorylase B"/>
    <property type="match status" value="1"/>
</dbReference>
<dbReference type="Proteomes" id="UP001239994">
    <property type="component" value="Unassembled WGS sequence"/>
</dbReference>
<keyword evidence="5" id="KW-1185">Reference proteome</keyword>
<evidence type="ECO:0000259" key="3">
    <source>
        <dbReference type="Pfam" id="PF00534"/>
    </source>
</evidence>
<dbReference type="EMBL" id="JAROKS010000024">
    <property type="protein sequence ID" value="KAK1787104.1"/>
    <property type="molecule type" value="Genomic_DNA"/>
</dbReference>
<evidence type="ECO:0000256" key="2">
    <source>
        <dbReference type="SAM" id="MobiDB-lite"/>
    </source>
</evidence>
<dbReference type="GO" id="GO:0016757">
    <property type="term" value="F:glycosyltransferase activity"/>
    <property type="evidence" value="ECO:0007669"/>
    <property type="project" value="UniProtKB-KW"/>
</dbReference>
<gene>
    <name evidence="4" type="ORF">P4O66_017480</name>
</gene>
<dbReference type="Pfam" id="PF00534">
    <property type="entry name" value="Glycos_transf_1"/>
    <property type="match status" value="1"/>
</dbReference>
<organism evidence="4 5">
    <name type="scientific">Electrophorus voltai</name>
    <dbReference type="NCBI Taxonomy" id="2609070"/>
    <lineage>
        <taxon>Eukaryota</taxon>
        <taxon>Metazoa</taxon>
        <taxon>Chordata</taxon>
        <taxon>Craniata</taxon>
        <taxon>Vertebrata</taxon>
        <taxon>Euteleostomi</taxon>
        <taxon>Actinopterygii</taxon>
        <taxon>Neopterygii</taxon>
        <taxon>Teleostei</taxon>
        <taxon>Ostariophysi</taxon>
        <taxon>Gymnotiformes</taxon>
        <taxon>Gymnotoidei</taxon>
        <taxon>Gymnotidae</taxon>
        <taxon>Electrophorus</taxon>
    </lineage>
</organism>
<feature type="region of interest" description="Disordered" evidence="2">
    <location>
        <begin position="226"/>
        <end position="249"/>
    </location>
</feature>
<dbReference type="PANTHER" id="PTHR46660">
    <property type="match status" value="1"/>
</dbReference>
<dbReference type="CDD" id="cd03801">
    <property type="entry name" value="GT4_PimA-like"/>
    <property type="match status" value="1"/>
</dbReference>
<dbReference type="SUPFAM" id="SSF53756">
    <property type="entry name" value="UDP-Glycosyltransferase/glycogen phosphorylase"/>
    <property type="match status" value="1"/>
</dbReference>
<proteinExistence type="predicted"/>
<protein>
    <recommendedName>
        <fullName evidence="3">Glycosyl transferase family 1 domain-containing protein</fullName>
    </recommendedName>
</protein>
<evidence type="ECO:0000313" key="5">
    <source>
        <dbReference type="Proteomes" id="UP001239994"/>
    </source>
</evidence>
<dbReference type="PANTHER" id="PTHR46660:SF2">
    <property type="entry name" value="GLYCOSYLTRANSFERASE 1 DOMAIN-CONTAINING PROTEIN 1"/>
    <property type="match status" value="1"/>
</dbReference>
<accession>A0AAD8YWE3</accession>
<feature type="non-terminal residue" evidence="4">
    <location>
        <position position="1"/>
    </location>
</feature>
<dbReference type="InterPro" id="IPR001296">
    <property type="entry name" value="Glyco_trans_1"/>
</dbReference>
<feature type="compositionally biased region" description="Basic and acidic residues" evidence="2">
    <location>
        <begin position="233"/>
        <end position="243"/>
    </location>
</feature>
<evidence type="ECO:0000313" key="4">
    <source>
        <dbReference type="EMBL" id="KAK1787104.1"/>
    </source>
</evidence>
<reference evidence="4" key="1">
    <citation type="submission" date="2023-03" db="EMBL/GenBank/DDBJ databases">
        <title>Electrophorus voltai genome.</title>
        <authorList>
            <person name="Bian C."/>
        </authorList>
    </citation>
    <scope>NUCLEOTIDE SEQUENCE</scope>
    <source>
        <strain evidence="4">CB-2022</strain>
        <tissue evidence="4">Muscle</tissue>
    </source>
</reference>